<dbReference type="HAMAP" id="MF_00523">
    <property type="entry name" value="LpxD"/>
    <property type="match status" value="1"/>
</dbReference>
<dbReference type="GO" id="GO:0016020">
    <property type="term" value="C:membrane"/>
    <property type="evidence" value="ECO:0007669"/>
    <property type="project" value="GOC"/>
</dbReference>
<name>A0A3B1BI08_9ZZZZ</name>
<organism evidence="6">
    <name type="scientific">hydrothermal vent metagenome</name>
    <dbReference type="NCBI Taxonomy" id="652676"/>
    <lineage>
        <taxon>unclassified sequences</taxon>
        <taxon>metagenomes</taxon>
        <taxon>ecological metagenomes</taxon>
    </lineage>
</organism>
<reference evidence="6" key="1">
    <citation type="submission" date="2018-06" db="EMBL/GenBank/DDBJ databases">
        <authorList>
            <person name="Zhirakovskaya E."/>
        </authorList>
    </citation>
    <scope>NUCLEOTIDE SEQUENCE</scope>
</reference>
<sequence>MKLGEIAAALECRLEGSGALNIVKASSFENAGPEDIALALEAPKTESGLGTGAGALIAPDGVKVDRPALIVKNPLLALAKTMNLLQPENLPPAGIDDTAIIGKDVALGEGCHVGAYATIGAASKIGDGAVIKAGARIGANCLIGKQSVIFENVVVYDKTEIGDRTRIHANSVIGSDGFGYTKLESGANFKIPQHGIVRIEDDVEIGASCAIDRATLDVTLIKSGVKIDNQVQIAHNCVIGENTVIAGCTGIAGSVTIGKGVMIGGMVAVSDHLNIADGVMIAGKTGVHTNLSEPGVYAGPMAMKNMEYKRFLLSGKRIDKISAKLKELAKLIKKS</sequence>
<dbReference type="Gene3D" id="3.40.1390.10">
    <property type="entry name" value="MurE/MurF, N-terminal domain"/>
    <property type="match status" value="1"/>
</dbReference>
<gene>
    <name evidence="6" type="ORF">MNBD_NITROSPINAE04-133</name>
</gene>
<keyword evidence="2" id="KW-0441">Lipid A biosynthesis</keyword>
<evidence type="ECO:0000313" key="6">
    <source>
        <dbReference type="EMBL" id="VAX17986.1"/>
    </source>
</evidence>
<dbReference type="PANTHER" id="PTHR43378:SF2">
    <property type="entry name" value="UDP-3-O-ACYLGLUCOSAMINE N-ACYLTRANSFERASE 1, MITOCHONDRIAL-RELATED"/>
    <property type="match status" value="1"/>
</dbReference>
<keyword evidence="5 6" id="KW-0012">Acyltransferase</keyword>
<dbReference type="Pfam" id="PF00132">
    <property type="entry name" value="Hexapep"/>
    <property type="match status" value="2"/>
</dbReference>
<evidence type="ECO:0000256" key="1">
    <source>
        <dbReference type="ARBA" id="ARBA00022516"/>
    </source>
</evidence>
<dbReference type="InterPro" id="IPR018357">
    <property type="entry name" value="Hexapep_transf_CS"/>
</dbReference>
<evidence type="ECO:0000256" key="5">
    <source>
        <dbReference type="ARBA" id="ARBA00023315"/>
    </source>
</evidence>
<dbReference type="NCBIfam" id="TIGR01853">
    <property type="entry name" value="lipid_A_lpxD"/>
    <property type="match status" value="1"/>
</dbReference>
<dbReference type="InterPro" id="IPR007691">
    <property type="entry name" value="LpxD"/>
</dbReference>
<proteinExistence type="inferred from homology"/>
<keyword evidence="1" id="KW-0444">Lipid biosynthesis</keyword>
<dbReference type="InterPro" id="IPR001451">
    <property type="entry name" value="Hexapep"/>
</dbReference>
<protein>
    <submittedName>
        <fullName evidence="6">UDP-3-O-[3-hydroxymyristoyl] glucosamine N-acyltransferase</fullName>
        <ecNumber evidence="6">2.3.1.191</ecNumber>
    </submittedName>
</protein>
<accession>A0A3B1BI08</accession>
<dbReference type="NCBIfam" id="NF002060">
    <property type="entry name" value="PRK00892.1"/>
    <property type="match status" value="1"/>
</dbReference>
<evidence type="ECO:0000256" key="2">
    <source>
        <dbReference type="ARBA" id="ARBA00022556"/>
    </source>
</evidence>
<keyword evidence="3 6" id="KW-0808">Transferase</keyword>
<dbReference type="PANTHER" id="PTHR43378">
    <property type="entry name" value="UDP-3-O-ACYLGLUCOSAMINE N-ACYLTRANSFERASE"/>
    <property type="match status" value="1"/>
</dbReference>
<dbReference type="SUPFAM" id="SSF51161">
    <property type="entry name" value="Trimeric LpxA-like enzymes"/>
    <property type="match status" value="1"/>
</dbReference>
<dbReference type="AlphaFoldDB" id="A0A3B1BI08"/>
<dbReference type="Gene3D" id="2.160.10.10">
    <property type="entry name" value="Hexapeptide repeat proteins"/>
    <property type="match status" value="1"/>
</dbReference>
<dbReference type="GO" id="GO:0016410">
    <property type="term" value="F:N-acyltransferase activity"/>
    <property type="evidence" value="ECO:0007669"/>
    <property type="project" value="InterPro"/>
</dbReference>
<dbReference type="InterPro" id="IPR011004">
    <property type="entry name" value="Trimer_LpxA-like_sf"/>
</dbReference>
<evidence type="ECO:0000256" key="3">
    <source>
        <dbReference type="ARBA" id="ARBA00022679"/>
    </source>
</evidence>
<keyword evidence="4" id="KW-0443">Lipid metabolism</keyword>
<dbReference type="GO" id="GO:0103118">
    <property type="term" value="F:UDP-3-O-[(3R)-3-hydroxyacyl]-glucosamine N-acyltransferase activity"/>
    <property type="evidence" value="ECO:0007669"/>
    <property type="project" value="UniProtKB-EC"/>
</dbReference>
<dbReference type="PROSITE" id="PS00101">
    <property type="entry name" value="HEXAPEP_TRANSFERASES"/>
    <property type="match status" value="1"/>
</dbReference>
<dbReference type="GO" id="GO:0009245">
    <property type="term" value="P:lipid A biosynthetic process"/>
    <property type="evidence" value="ECO:0007669"/>
    <property type="project" value="UniProtKB-KW"/>
</dbReference>
<dbReference type="EC" id="2.3.1.191" evidence="6"/>
<dbReference type="CDD" id="cd03352">
    <property type="entry name" value="LbH_LpxD"/>
    <property type="match status" value="1"/>
</dbReference>
<evidence type="ECO:0000256" key="4">
    <source>
        <dbReference type="ARBA" id="ARBA00023098"/>
    </source>
</evidence>
<dbReference type="EMBL" id="UOGA01000110">
    <property type="protein sequence ID" value="VAX17986.1"/>
    <property type="molecule type" value="Genomic_DNA"/>
</dbReference>